<evidence type="ECO:0000313" key="2">
    <source>
        <dbReference type="EMBL" id="NWO23598.1"/>
    </source>
</evidence>
<dbReference type="SUPFAM" id="SSF55469">
    <property type="entry name" value="FMN-dependent nitroreductase-like"/>
    <property type="match status" value="1"/>
</dbReference>
<organism evidence="2 3">
    <name type="scientific">Mogibacterium timidum</name>
    <dbReference type="NCBI Taxonomy" id="35519"/>
    <lineage>
        <taxon>Bacteria</taxon>
        <taxon>Bacillati</taxon>
        <taxon>Bacillota</taxon>
        <taxon>Clostridia</taxon>
        <taxon>Peptostreptococcales</taxon>
        <taxon>Anaerovoracaceae</taxon>
        <taxon>Mogibacterium</taxon>
    </lineage>
</organism>
<gene>
    <name evidence="2" type="ORF">HW270_05920</name>
</gene>
<reference evidence="2 3" key="1">
    <citation type="submission" date="2020-06" db="EMBL/GenBank/DDBJ databases">
        <title>Mogibacterium timidum strain W9173 genomic sequence.</title>
        <authorList>
            <person name="Wade W.G."/>
            <person name="Johnston C.D."/>
            <person name="Chen T."/>
            <person name="Dewhirst F.E."/>
        </authorList>
    </citation>
    <scope>NUCLEOTIDE SEQUENCE [LARGE SCALE GENOMIC DNA]</scope>
    <source>
        <strain evidence="2 3">W9173</strain>
    </source>
</reference>
<feature type="domain" description="Putative nitroreductase TM1586" evidence="1">
    <location>
        <begin position="3"/>
        <end position="220"/>
    </location>
</feature>
<dbReference type="EMBL" id="JABXYR010000002">
    <property type="protein sequence ID" value="NWO23598.1"/>
    <property type="molecule type" value="Genomic_DNA"/>
</dbReference>
<dbReference type="InterPro" id="IPR000415">
    <property type="entry name" value="Nitroreductase-like"/>
</dbReference>
<proteinExistence type="predicted"/>
<dbReference type="RefSeq" id="WP_009643659.1">
    <property type="nucleotide sequence ID" value="NZ_CAUUGE010000042.1"/>
</dbReference>
<keyword evidence="3" id="KW-1185">Reference proteome</keyword>
<evidence type="ECO:0000259" key="1">
    <source>
        <dbReference type="Pfam" id="PF14512"/>
    </source>
</evidence>
<name>A0A7Y9B0Y6_9FIRM</name>
<dbReference type="Pfam" id="PF14512">
    <property type="entry name" value="TM1586_NiRdase"/>
    <property type="match status" value="1"/>
</dbReference>
<sequence>MELRECVKLRHSVRAYEDRPIDNKAVEDLKVMIQQCNREGNLHFQLIQDEPKAFSSLLARYGKFSNVRNYIAVVGPKRPDLDEMAGYYGEKLVIRCIQHGLNTCWVGGTYKKVKEAIVVRADEKIVAVIAVGYGKTMGSDRKSKTAGEVFDAKASKVAGFEETPDWFKDGVEMALMAPTAFNRQRFSFALSGDRIKVKSGMGPMSKVDLGIVKYHFEIGASPKEFVWA</sequence>
<dbReference type="CDD" id="cd02062">
    <property type="entry name" value="Nitro_FMN_reductase"/>
    <property type="match status" value="1"/>
</dbReference>
<dbReference type="Proteomes" id="UP000526307">
    <property type="component" value="Unassembled WGS sequence"/>
</dbReference>
<dbReference type="Gene3D" id="3.40.109.10">
    <property type="entry name" value="NADH Oxidase"/>
    <property type="match status" value="1"/>
</dbReference>
<protein>
    <submittedName>
        <fullName evidence="2">Nitroreductase</fullName>
    </submittedName>
</protein>
<comment type="caution">
    <text evidence="2">The sequence shown here is derived from an EMBL/GenBank/DDBJ whole genome shotgun (WGS) entry which is preliminary data.</text>
</comment>
<dbReference type="AlphaFoldDB" id="A0A7Y9B0Y6"/>
<accession>A0A7Y9B0Y6</accession>
<evidence type="ECO:0000313" key="3">
    <source>
        <dbReference type="Proteomes" id="UP000526307"/>
    </source>
</evidence>
<dbReference type="GO" id="GO:0016491">
    <property type="term" value="F:oxidoreductase activity"/>
    <property type="evidence" value="ECO:0007669"/>
    <property type="project" value="InterPro"/>
</dbReference>
<dbReference type="InterPro" id="IPR029478">
    <property type="entry name" value="TM1586_NiRdase"/>
</dbReference>
<dbReference type="Gene3D" id="3.40.109.30">
    <property type="entry name" value="putative nitroreductase (tm1586), domain 2"/>
    <property type="match status" value="1"/>
</dbReference>